<name>A0A2A4X8Z1_UNCAE</name>
<proteinExistence type="predicted"/>
<evidence type="ECO:0000259" key="1">
    <source>
        <dbReference type="Pfam" id="PF18932"/>
    </source>
</evidence>
<dbReference type="InterPro" id="IPR043736">
    <property type="entry name" value="DUF5681"/>
</dbReference>
<dbReference type="Proteomes" id="UP000218775">
    <property type="component" value="Unassembled WGS sequence"/>
</dbReference>
<reference evidence="3" key="1">
    <citation type="submission" date="2017-08" db="EMBL/GenBank/DDBJ databases">
        <title>A dynamic microbial community with high functional redundancy inhabits the cold, oxic subseafloor aquifer.</title>
        <authorList>
            <person name="Tully B.J."/>
            <person name="Wheat C.G."/>
            <person name="Glazer B.T."/>
            <person name="Huber J.A."/>
        </authorList>
    </citation>
    <scope>NUCLEOTIDE SEQUENCE [LARGE SCALE GENOMIC DNA]</scope>
</reference>
<protein>
    <recommendedName>
        <fullName evidence="1">DUF5681 domain-containing protein</fullName>
    </recommendedName>
</protein>
<organism evidence="2 3">
    <name type="scientific">Aerophobetes bacterium</name>
    <dbReference type="NCBI Taxonomy" id="2030807"/>
    <lineage>
        <taxon>Bacteria</taxon>
        <taxon>Candidatus Aerophobota</taxon>
    </lineage>
</organism>
<dbReference type="Pfam" id="PF18932">
    <property type="entry name" value="DUF5681"/>
    <property type="match status" value="1"/>
</dbReference>
<comment type="caution">
    <text evidence="2">The sequence shown here is derived from an EMBL/GenBank/DDBJ whole genome shotgun (WGS) entry which is preliminary data.</text>
</comment>
<accession>A0A2A4X8Z1</accession>
<sequence length="100" mass="11046">MFQKGQSGNPAGRPKGTFGIKKRILNQALEICQEEAPKVLLKMLDLAIQGDVPAAKVFCNYAYPHPSMEAALDITTDRENMPDLTDEQVKTIIETASRVQ</sequence>
<evidence type="ECO:0000313" key="2">
    <source>
        <dbReference type="EMBL" id="PCI78517.1"/>
    </source>
</evidence>
<dbReference type="AlphaFoldDB" id="A0A2A4X8Z1"/>
<feature type="domain" description="DUF5681" evidence="1">
    <location>
        <begin position="2"/>
        <end position="63"/>
    </location>
</feature>
<gene>
    <name evidence="2" type="ORF">COB21_00520</name>
</gene>
<evidence type="ECO:0000313" key="3">
    <source>
        <dbReference type="Proteomes" id="UP000218775"/>
    </source>
</evidence>
<dbReference type="EMBL" id="NVUK01000004">
    <property type="protein sequence ID" value="PCI78517.1"/>
    <property type="molecule type" value="Genomic_DNA"/>
</dbReference>